<evidence type="ECO:0000313" key="3">
    <source>
        <dbReference type="Proteomes" id="UP000053593"/>
    </source>
</evidence>
<name>A0A0D0C805_9AGAR</name>
<dbReference type="AlphaFoldDB" id="A0A0D0C805"/>
<protein>
    <submittedName>
        <fullName evidence="2">Uncharacterized protein</fullName>
    </submittedName>
</protein>
<dbReference type="EMBL" id="KN834879">
    <property type="protein sequence ID" value="KIK50903.1"/>
    <property type="molecule type" value="Genomic_DNA"/>
</dbReference>
<gene>
    <name evidence="2" type="ORF">GYMLUDRAFT_252521</name>
</gene>
<dbReference type="Proteomes" id="UP000053593">
    <property type="component" value="Unassembled WGS sequence"/>
</dbReference>
<organism evidence="2 3">
    <name type="scientific">Collybiopsis luxurians FD-317 M1</name>
    <dbReference type="NCBI Taxonomy" id="944289"/>
    <lineage>
        <taxon>Eukaryota</taxon>
        <taxon>Fungi</taxon>
        <taxon>Dikarya</taxon>
        <taxon>Basidiomycota</taxon>
        <taxon>Agaricomycotina</taxon>
        <taxon>Agaricomycetes</taxon>
        <taxon>Agaricomycetidae</taxon>
        <taxon>Agaricales</taxon>
        <taxon>Marasmiineae</taxon>
        <taxon>Omphalotaceae</taxon>
        <taxon>Collybiopsis</taxon>
        <taxon>Collybiopsis luxurians</taxon>
    </lineage>
</organism>
<dbReference type="HOGENOM" id="CLU_1563039_0_0_1"/>
<feature type="region of interest" description="Disordered" evidence="1">
    <location>
        <begin position="1"/>
        <end position="30"/>
    </location>
</feature>
<keyword evidence="3" id="KW-1185">Reference proteome</keyword>
<feature type="compositionally biased region" description="Low complexity" evidence="1">
    <location>
        <begin position="1"/>
        <end position="22"/>
    </location>
</feature>
<evidence type="ECO:0000313" key="2">
    <source>
        <dbReference type="EMBL" id="KIK50903.1"/>
    </source>
</evidence>
<evidence type="ECO:0000256" key="1">
    <source>
        <dbReference type="SAM" id="MobiDB-lite"/>
    </source>
</evidence>
<proteinExistence type="predicted"/>
<feature type="region of interest" description="Disordered" evidence="1">
    <location>
        <begin position="103"/>
        <end position="153"/>
    </location>
</feature>
<reference evidence="2 3" key="1">
    <citation type="submission" date="2014-04" db="EMBL/GenBank/DDBJ databases">
        <title>Evolutionary Origins and Diversification of the Mycorrhizal Mutualists.</title>
        <authorList>
            <consortium name="DOE Joint Genome Institute"/>
            <consortium name="Mycorrhizal Genomics Consortium"/>
            <person name="Kohler A."/>
            <person name="Kuo A."/>
            <person name="Nagy L.G."/>
            <person name="Floudas D."/>
            <person name="Copeland A."/>
            <person name="Barry K.W."/>
            <person name="Cichocki N."/>
            <person name="Veneault-Fourrey C."/>
            <person name="LaButti K."/>
            <person name="Lindquist E.A."/>
            <person name="Lipzen A."/>
            <person name="Lundell T."/>
            <person name="Morin E."/>
            <person name="Murat C."/>
            <person name="Riley R."/>
            <person name="Ohm R."/>
            <person name="Sun H."/>
            <person name="Tunlid A."/>
            <person name="Henrissat B."/>
            <person name="Grigoriev I.V."/>
            <person name="Hibbett D.S."/>
            <person name="Martin F."/>
        </authorList>
    </citation>
    <scope>NUCLEOTIDE SEQUENCE [LARGE SCALE GENOMIC DNA]</scope>
    <source>
        <strain evidence="2 3">FD-317 M1</strain>
    </source>
</reference>
<feature type="compositionally biased region" description="Basic and acidic residues" evidence="1">
    <location>
        <begin position="142"/>
        <end position="153"/>
    </location>
</feature>
<accession>A0A0D0C805</accession>
<sequence>MTQTAAAAMGAQQSSQDLLSDSPTDTEPALSQILALLPLPPHSSGQENLPYSAPPTMILQEKLGWKDLREIFNVDGVSPSSVMLTLFPSVTDLVRSWDADIDLGTGSGAGGEGDLSSRGRSARRYPKGDKDADWEESVSLWQKEEGKGEDDASWHGGIWLVTLYKGGSSRF</sequence>